<proteinExistence type="predicted"/>
<name>A0A512CEZ6_9BACT</name>
<gene>
    <name evidence="2" type="ORF">CQA01_33380</name>
</gene>
<organism evidence="2 3">
    <name type="scientific">Cyclobacterium qasimii</name>
    <dbReference type="NCBI Taxonomy" id="1350429"/>
    <lineage>
        <taxon>Bacteria</taxon>
        <taxon>Pseudomonadati</taxon>
        <taxon>Bacteroidota</taxon>
        <taxon>Cytophagia</taxon>
        <taxon>Cytophagales</taxon>
        <taxon>Cyclobacteriaceae</taxon>
        <taxon>Cyclobacterium</taxon>
    </lineage>
</organism>
<dbReference type="InterPro" id="IPR016187">
    <property type="entry name" value="CTDL_fold"/>
</dbReference>
<evidence type="ECO:0000259" key="1">
    <source>
        <dbReference type="Pfam" id="PF03781"/>
    </source>
</evidence>
<evidence type="ECO:0000313" key="2">
    <source>
        <dbReference type="EMBL" id="GEO22804.1"/>
    </source>
</evidence>
<dbReference type="InterPro" id="IPR042095">
    <property type="entry name" value="SUMF_sf"/>
</dbReference>
<keyword evidence="3" id="KW-1185">Reference proteome</keyword>
<dbReference type="GO" id="GO:0120147">
    <property type="term" value="F:formylglycine-generating oxidase activity"/>
    <property type="evidence" value="ECO:0007669"/>
    <property type="project" value="TreeGrafter"/>
</dbReference>
<protein>
    <recommendedName>
        <fullName evidence="1">Sulfatase-modifying factor enzyme-like domain-containing protein</fullName>
    </recommendedName>
</protein>
<dbReference type="Gene3D" id="3.90.1580.10">
    <property type="entry name" value="paralog of FGE (formylglycine-generating enzyme)"/>
    <property type="match status" value="1"/>
</dbReference>
<evidence type="ECO:0000313" key="3">
    <source>
        <dbReference type="Proteomes" id="UP000321301"/>
    </source>
</evidence>
<dbReference type="Proteomes" id="UP000321301">
    <property type="component" value="Unassembled WGS sequence"/>
</dbReference>
<dbReference type="PANTHER" id="PTHR23150">
    <property type="entry name" value="SULFATASE MODIFYING FACTOR 1, 2"/>
    <property type="match status" value="1"/>
</dbReference>
<sequence>MKNWVLIGALALIHFSTFGQENAMKKIDGGSYLPLYGNSNEEVNVSAFYIDPLPVTHEAYLEFVKEYPEWQKSKVKGLFADKRYLEVWENDLSYPSVLKNSPVIQVSWFAAKAYCACQGKRLPTVDEWEYIAMANEVKEDARGDSLYNLAILRSYETPKTYLLQVGSKPSNVYGVYDLHGLVWEWTLDFNSIIITGESRNNGNTDQGLFCASGALGANDLMNYAAFMRYAMRSSLKARYSMTNLGFRCAKDIKQ</sequence>
<dbReference type="InterPro" id="IPR051043">
    <property type="entry name" value="Sulfatase_Mod_Factor_Kinase"/>
</dbReference>
<dbReference type="Pfam" id="PF03781">
    <property type="entry name" value="FGE-sulfatase"/>
    <property type="match status" value="1"/>
</dbReference>
<dbReference type="SUPFAM" id="SSF56436">
    <property type="entry name" value="C-type lectin-like"/>
    <property type="match status" value="1"/>
</dbReference>
<dbReference type="RefSeq" id="WP_020892056.1">
    <property type="nucleotide sequence ID" value="NZ_BJYV01000017.1"/>
</dbReference>
<dbReference type="AlphaFoldDB" id="A0A512CEZ6"/>
<dbReference type="EMBL" id="BJYV01000017">
    <property type="protein sequence ID" value="GEO22804.1"/>
    <property type="molecule type" value="Genomic_DNA"/>
</dbReference>
<dbReference type="InterPro" id="IPR005532">
    <property type="entry name" value="SUMF_dom"/>
</dbReference>
<reference evidence="2 3" key="1">
    <citation type="submission" date="2019-07" db="EMBL/GenBank/DDBJ databases">
        <title>Whole genome shotgun sequence of Cyclobacterium qasimii NBRC 106168.</title>
        <authorList>
            <person name="Hosoyama A."/>
            <person name="Uohara A."/>
            <person name="Ohji S."/>
            <person name="Ichikawa N."/>
        </authorList>
    </citation>
    <scope>NUCLEOTIDE SEQUENCE [LARGE SCALE GENOMIC DNA]</scope>
    <source>
        <strain evidence="2 3">NBRC 106168</strain>
    </source>
</reference>
<comment type="caution">
    <text evidence="2">The sequence shown here is derived from an EMBL/GenBank/DDBJ whole genome shotgun (WGS) entry which is preliminary data.</text>
</comment>
<feature type="domain" description="Sulfatase-modifying factor enzyme-like" evidence="1">
    <location>
        <begin position="41"/>
        <end position="250"/>
    </location>
</feature>
<accession>A0A512CEZ6</accession>
<dbReference type="PANTHER" id="PTHR23150:SF19">
    <property type="entry name" value="FORMYLGLYCINE-GENERATING ENZYME"/>
    <property type="match status" value="1"/>
</dbReference>